<keyword evidence="3" id="KW-1185">Reference proteome</keyword>
<organism evidence="2 3">
    <name type="scientific">Martelella radicis</name>
    <dbReference type="NCBI Taxonomy" id="1397476"/>
    <lineage>
        <taxon>Bacteria</taxon>
        <taxon>Pseudomonadati</taxon>
        <taxon>Pseudomonadota</taxon>
        <taxon>Alphaproteobacteria</taxon>
        <taxon>Hyphomicrobiales</taxon>
        <taxon>Aurantimonadaceae</taxon>
        <taxon>Martelella</taxon>
    </lineage>
</organism>
<reference evidence="2 3" key="1">
    <citation type="submission" date="2020-08" db="EMBL/GenBank/DDBJ databases">
        <title>Genomic Encyclopedia of Type Strains, Phase IV (KMG-IV): sequencing the most valuable type-strain genomes for metagenomic binning, comparative biology and taxonomic classification.</title>
        <authorList>
            <person name="Goeker M."/>
        </authorList>
    </citation>
    <scope>NUCLEOTIDE SEQUENCE [LARGE SCALE GENOMIC DNA]</scope>
    <source>
        <strain evidence="2 3">DSM 28101</strain>
    </source>
</reference>
<evidence type="ECO:0000313" key="3">
    <source>
        <dbReference type="Proteomes" id="UP000530571"/>
    </source>
</evidence>
<proteinExistence type="predicted"/>
<feature type="chain" id="PRO_5031268172" evidence="1">
    <location>
        <begin position="21"/>
        <end position="80"/>
    </location>
</feature>
<keyword evidence="1" id="KW-0732">Signal</keyword>
<evidence type="ECO:0000313" key="2">
    <source>
        <dbReference type="EMBL" id="MBB4120162.1"/>
    </source>
</evidence>
<sequence>MKTLIASIALTGLIAGPALALQPIRGSITYGAQYGQVTKAPAGSVVTNDFYNGGQRYTETYVVGPDQQLELIQRSESNSN</sequence>
<evidence type="ECO:0000256" key="1">
    <source>
        <dbReference type="SAM" id="SignalP"/>
    </source>
</evidence>
<dbReference type="RefSeq" id="WP_183480970.1">
    <property type="nucleotide sequence ID" value="NZ_JACIDZ010000001.1"/>
</dbReference>
<dbReference type="AlphaFoldDB" id="A0A7W6P986"/>
<feature type="signal peptide" evidence="1">
    <location>
        <begin position="1"/>
        <end position="20"/>
    </location>
</feature>
<name>A0A7W6P986_9HYPH</name>
<comment type="caution">
    <text evidence="2">The sequence shown here is derived from an EMBL/GenBank/DDBJ whole genome shotgun (WGS) entry which is preliminary data.</text>
</comment>
<protein>
    <submittedName>
        <fullName evidence="2">Uncharacterized protein</fullName>
    </submittedName>
</protein>
<dbReference type="EMBL" id="JACIDZ010000001">
    <property type="protein sequence ID" value="MBB4120162.1"/>
    <property type="molecule type" value="Genomic_DNA"/>
</dbReference>
<accession>A0A7W6P986</accession>
<gene>
    <name evidence="2" type="ORF">GGR30_000057</name>
</gene>
<dbReference type="Proteomes" id="UP000530571">
    <property type="component" value="Unassembled WGS sequence"/>
</dbReference>